<sequence>MLDLVRVTARHVVFPTPWFAKSPRKVTNLGDNKARINDF</sequence>
<accession>A0A1H5V428</accession>
<protein>
    <submittedName>
        <fullName evidence="1">Uncharacterized protein</fullName>
    </submittedName>
</protein>
<organism evidence="1 2">
    <name type="scientific">Xylanibacter ruminicola</name>
    <name type="common">Prevotella ruminicola</name>
    <dbReference type="NCBI Taxonomy" id="839"/>
    <lineage>
        <taxon>Bacteria</taxon>
        <taxon>Pseudomonadati</taxon>
        <taxon>Bacteroidota</taxon>
        <taxon>Bacteroidia</taxon>
        <taxon>Bacteroidales</taxon>
        <taxon>Prevotellaceae</taxon>
        <taxon>Xylanibacter</taxon>
    </lineage>
</organism>
<dbReference type="AlphaFoldDB" id="A0A1H5V428"/>
<gene>
    <name evidence="1" type="ORF">SAMN05216354_1725</name>
</gene>
<evidence type="ECO:0000313" key="2">
    <source>
        <dbReference type="Proteomes" id="UP000236735"/>
    </source>
</evidence>
<evidence type="ECO:0000313" key="1">
    <source>
        <dbReference type="EMBL" id="SEF81984.1"/>
    </source>
</evidence>
<proteinExistence type="predicted"/>
<dbReference type="Proteomes" id="UP000236735">
    <property type="component" value="Unassembled WGS sequence"/>
</dbReference>
<reference evidence="1 2" key="1">
    <citation type="submission" date="2016-10" db="EMBL/GenBank/DDBJ databases">
        <authorList>
            <person name="de Groot N.N."/>
        </authorList>
    </citation>
    <scope>NUCLEOTIDE SEQUENCE [LARGE SCALE GENOMIC DNA]</scope>
    <source>
        <strain evidence="1 2">AR32</strain>
    </source>
</reference>
<name>A0A1H5V428_XYLRU</name>
<dbReference type="EMBL" id="FNUV01000004">
    <property type="protein sequence ID" value="SEF81984.1"/>
    <property type="molecule type" value="Genomic_DNA"/>
</dbReference>